<feature type="region of interest" description="Disordered" evidence="1">
    <location>
        <begin position="333"/>
        <end position="371"/>
    </location>
</feature>
<feature type="compositionally biased region" description="Polar residues" evidence="1">
    <location>
        <begin position="158"/>
        <end position="169"/>
    </location>
</feature>
<name>A0A8E0RX36_9TREM</name>
<dbReference type="EMBL" id="LUCM01007277">
    <property type="protein sequence ID" value="KAA0190224.1"/>
    <property type="molecule type" value="Genomic_DNA"/>
</dbReference>
<comment type="caution">
    <text evidence="2">The sequence shown here is derived from an EMBL/GenBank/DDBJ whole genome shotgun (WGS) entry which is preliminary data.</text>
</comment>
<proteinExistence type="predicted"/>
<reference evidence="2" key="1">
    <citation type="submission" date="2019-05" db="EMBL/GenBank/DDBJ databases">
        <title>Annotation for the trematode Fasciolopsis buski.</title>
        <authorList>
            <person name="Choi Y.-J."/>
        </authorList>
    </citation>
    <scope>NUCLEOTIDE SEQUENCE</scope>
    <source>
        <strain evidence="2">HT</strain>
        <tissue evidence="2">Whole worm</tissue>
    </source>
</reference>
<sequence length="371" mass="41205">MRPEDYNDLQRVPSEYHFRQNPSIAHHAPSPRPAISKSTAPTVATRPKPTQSTVSPPSRTLPRASKSPMRAVDEPTTNNEAPVVKKVIRPKRPATVEQDHPAEQTLSNDRVEPTTVDRTNGRKFDSPRVSAREANLRASETKPMSFFEEAQLANGNNWDEANVTNGHSDSVSEPRESVDYSESANCVQNGIPDEQLHDEPHSEEVDQENRYFTQVPSEISGDLAEPYQTHTPNLDRAATGSLFEELQAHEHQHSIDNEVFEAEHNDNLQGTTAPLFASTGEEECDETSGSGFPAANDQIVPQTEHVVKQVEEHIVSDKEDDYISAFLKTPAKMAHPPNIDETVPTGNPESKKNPVIPREMDDPQNSVHPED</sequence>
<feature type="region of interest" description="Disordered" evidence="1">
    <location>
        <begin position="158"/>
        <end position="183"/>
    </location>
</feature>
<dbReference type="AlphaFoldDB" id="A0A8E0RX36"/>
<evidence type="ECO:0000313" key="2">
    <source>
        <dbReference type="EMBL" id="KAA0190224.1"/>
    </source>
</evidence>
<dbReference type="OrthoDB" id="10554192at2759"/>
<accession>A0A8E0RX36</accession>
<protein>
    <submittedName>
        <fullName evidence="2">Uncharacterized protein</fullName>
    </submittedName>
</protein>
<gene>
    <name evidence="2" type="ORF">FBUS_01456</name>
</gene>
<feature type="region of interest" description="Disordered" evidence="1">
    <location>
        <begin position="1"/>
        <end position="143"/>
    </location>
</feature>
<keyword evidence="3" id="KW-1185">Reference proteome</keyword>
<feature type="compositionally biased region" description="Basic and acidic residues" evidence="1">
    <location>
        <begin position="119"/>
        <end position="135"/>
    </location>
</feature>
<dbReference type="Proteomes" id="UP000728185">
    <property type="component" value="Unassembled WGS sequence"/>
</dbReference>
<organism evidence="2 3">
    <name type="scientific">Fasciolopsis buskii</name>
    <dbReference type="NCBI Taxonomy" id="27845"/>
    <lineage>
        <taxon>Eukaryota</taxon>
        <taxon>Metazoa</taxon>
        <taxon>Spiralia</taxon>
        <taxon>Lophotrochozoa</taxon>
        <taxon>Platyhelminthes</taxon>
        <taxon>Trematoda</taxon>
        <taxon>Digenea</taxon>
        <taxon>Plagiorchiida</taxon>
        <taxon>Echinostomata</taxon>
        <taxon>Echinostomatoidea</taxon>
        <taxon>Fasciolidae</taxon>
        <taxon>Fasciolopsis</taxon>
    </lineage>
</organism>
<feature type="compositionally biased region" description="Polar residues" evidence="1">
    <location>
        <begin position="36"/>
        <end position="58"/>
    </location>
</feature>
<evidence type="ECO:0000256" key="1">
    <source>
        <dbReference type="SAM" id="MobiDB-lite"/>
    </source>
</evidence>
<evidence type="ECO:0000313" key="3">
    <source>
        <dbReference type="Proteomes" id="UP000728185"/>
    </source>
</evidence>